<evidence type="ECO:0000256" key="3">
    <source>
        <dbReference type="SAM" id="MobiDB-lite"/>
    </source>
</evidence>
<feature type="compositionally biased region" description="Basic and acidic residues" evidence="3">
    <location>
        <begin position="25"/>
        <end position="34"/>
    </location>
</feature>
<dbReference type="Gene3D" id="2.30.30.110">
    <property type="match status" value="1"/>
</dbReference>
<dbReference type="InterPro" id="IPR011067">
    <property type="entry name" value="Plasmid_toxin/cell-grow_inhib"/>
</dbReference>
<dbReference type="RefSeq" id="WP_229734418.1">
    <property type="nucleotide sequence ID" value="NZ_AXCY01000012.1"/>
</dbReference>
<sequence>MTSILNRLVGAALRTAASARRTAHRPADPAEPARGRGRGRRGARTDRQRPDGPAGAPRTAAGGTGTYPGDHHGRVRPVYAPDLDGDADPGEIVWTWVPFEEDHERGKDRPVLVIGRDGPWLLGLVLTSRDRDSAPDPRGERWMDLGAGDWDARRRPSEVRLDRVVRLDPDRIRREGAVLDRARFDAVARAL</sequence>
<dbReference type="GO" id="GO:0003677">
    <property type="term" value="F:DNA binding"/>
    <property type="evidence" value="ECO:0007669"/>
    <property type="project" value="InterPro"/>
</dbReference>
<evidence type="ECO:0000313" key="4">
    <source>
        <dbReference type="EMBL" id="KGM11858.1"/>
    </source>
</evidence>
<keyword evidence="2" id="KW-1277">Toxin-antitoxin system</keyword>
<feature type="compositionally biased region" description="Low complexity" evidence="3">
    <location>
        <begin position="51"/>
        <end position="61"/>
    </location>
</feature>
<feature type="region of interest" description="Disordered" evidence="3">
    <location>
        <begin position="16"/>
        <end position="78"/>
    </location>
</feature>
<evidence type="ECO:0000256" key="2">
    <source>
        <dbReference type="ARBA" id="ARBA00022649"/>
    </source>
</evidence>
<keyword evidence="5" id="KW-1185">Reference proteome</keyword>
<dbReference type="InterPro" id="IPR003477">
    <property type="entry name" value="PemK-like"/>
</dbReference>
<evidence type="ECO:0000313" key="5">
    <source>
        <dbReference type="Proteomes" id="UP000029839"/>
    </source>
</evidence>
<dbReference type="EMBL" id="AXCY01000012">
    <property type="protein sequence ID" value="KGM11858.1"/>
    <property type="molecule type" value="Genomic_DNA"/>
</dbReference>
<name>A0A0A0BTY2_9CELL</name>
<comment type="caution">
    <text evidence="4">The sequence shown here is derived from an EMBL/GenBank/DDBJ whole genome shotgun (WGS) entry which is preliminary data.</text>
</comment>
<dbReference type="SUPFAM" id="SSF50118">
    <property type="entry name" value="Cell growth inhibitor/plasmid maintenance toxic component"/>
    <property type="match status" value="1"/>
</dbReference>
<evidence type="ECO:0000256" key="1">
    <source>
        <dbReference type="ARBA" id="ARBA00007521"/>
    </source>
</evidence>
<dbReference type="AlphaFoldDB" id="A0A0A0BTY2"/>
<evidence type="ECO:0008006" key="6">
    <source>
        <dbReference type="Google" id="ProtNLM"/>
    </source>
</evidence>
<reference evidence="4 5" key="1">
    <citation type="submission" date="2013-08" db="EMBL/GenBank/DDBJ databases">
        <title>Genome sequencing of Cellulomonas carbonis T26.</title>
        <authorList>
            <person name="Chen F."/>
            <person name="Li Y."/>
            <person name="Wang G."/>
        </authorList>
    </citation>
    <scope>NUCLEOTIDE SEQUENCE [LARGE SCALE GENOMIC DNA]</scope>
    <source>
        <strain evidence="4 5">T26</strain>
    </source>
</reference>
<dbReference type="Proteomes" id="UP000029839">
    <property type="component" value="Unassembled WGS sequence"/>
</dbReference>
<organism evidence="4 5">
    <name type="scientific">Cellulomonas carbonis T26</name>
    <dbReference type="NCBI Taxonomy" id="947969"/>
    <lineage>
        <taxon>Bacteria</taxon>
        <taxon>Bacillati</taxon>
        <taxon>Actinomycetota</taxon>
        <taxon>Actinomycetes</taxon>
        <taxon>Micrococcales</taxon>
        <taxon>Cellulomonadaceae</taxon>
        <taxon>Cellulomonas</taxon>
    </lineage>
</organism>
<comment type="similarity">
    <text evidence="1">Belongs to the PemK/MazF family.</text>
</comment>
<gene>
    <name evidence="4" type="ORF">N868_04785</name>
</gene>
<protein>
    <recommendedName>
        <fullName evidence="6">Growth inhibitor PemK</fullName>
    </recommendedName>
</protein>
<reference evidence="4 5" key="2">
    <citation type="journal article" date="2015" name="Stand. Genomic Sci.">
        <title>Draft genome sequence of Cellulomonas carbonis T26(T) and comparative analysis of six Cellulomonas genomes.</title>
        <authorList>
            <person name="Zhuang W."/>
            <person name="Zhang S."/>
            <person name="Xia X."/>
            <person name="Wang G."/>
        </authorList>
    </citation>
    <scope>NUCLEOTIDE SEQUENCE [LARGE SCALE GENOMIC DNA]</scope>
    <source>
        <strain evidence="4 5">T26</strain>
    </source>
</reference>
<accession>A0A0A0BTY2</accession>
<dbReference type="Pfam" id="PF02452">
    <property type="entry name" value="PemK_toxin"/>
    <property type="match status" value="1"/>
</dbReference>
<proteinExistence type="inferred from homology"/>